<dbReference type="PANTHER" id="PTHR37957:SF1">
    <property type="entry name" value="PHYTASE-LIKE DOMAIN-CONTAINING PROTEIN"/>
    <property type="match status" value="1"/>
</dbReference>
<dbReference type="PANTHER" id="PTHR37957">
    <property type="entry name" value="BLR7070 PROTEIN"/>
    <property type="match status" value="1"/>
</dbReference>
<dbReference type="InterPro" id="IPR027372">
    <property type="entry name" value="Phytase-like_dom"/>
</dbReference>
<keyword evidence="1" id="KW-0732">Signal</keyword>
<feature type="domain" description="Phytase-like" evidence="2">
    <location>
        <begin position="90"/>
        <end position="422"/>
    </location>
</feature>
<dbReference type="KEGG" id="poz:I0K15_17850"/>
<gene>
    <name evidence="3" type="ORF">I0K15_17850</name>
</gene>
<dbReference type="Pfam" id="PF13449">
    <property type="entry name" value="Phytase-like"/>
    <property type="match status" value="1"/>
</dbReference>
<protein>
    <submittedName>
        <fullName evidence="3">Esterase-like activity of phytase family protein</fullName>
    </submittedName>
</protein>
<feature type="chain" id="PRO_5032981393" evidence="1">
    <location>
        <begin position="19"/>
        <end position="450"/>
    </location>
</feature>
<dbReference type="Proteomes" id="UP000594800">
    <property type="component" value="Chromosome"/>
</dbReference>
<accession>A0A7S9LR70</accession>
<dbReference type="RefSeq" id="WP_196102830.1">
    <property type="nucleotide sequence ID" value="NZ_CP064942.1"/>
</dbReference>
<proteinExistence type="predicted"/>
<dbReference type="AlphaFoldDB" id="A0A7S9LR70"/>
<evidence type="ECO:0000313" key="4">
    <source>
        <dbReference type="Proteomes" id="UP000594800"/>
    </source>
</evidence>
<dbReference type="EMBL" id="CP064942">
    <property type="protein sequence ID" value="QPH53621.1"/>
    <property type="molecule type" value="Genomic_DNA"/>
</dbReference>
<keyword evidence="4" id="KW-1185">Reference proteome</keyword>
<sequence length="450" mass="49421">MRLTLALTALAAPLMAQEAQQFDATLAGHAILPAETFVLPPEPLWRTFGISGRFTSGERVDMPFTVPGVSSSGPRDARRSTGLSLPFVGQPVQGFSGVKAIGDGRYWSLSDNGFGSKLNSPDALLMAHIIAPDWQSGEVLVERTVFLSDPGRLLPFKLVNEFTAERYLTGADFDLESIQPVGDLLWFGEEFGPYLFATDLEGRVVFFTDVIADGEVIESPDRPDQRLPSAPDRELDFTARRSRGLEGMAQSPDGSTLYPMLEGPIWDAEAGAFETVEDGRAALRLLEFDIDNREYTGRHWFYPLEADNHAIGDFNMIDGTRGLVIERDGGEGSAALACPEDAATTECFARPAEFKRVYLISLDVEPGQPVEKRAYIDLLDIADPDGVARQGGADGRFDFPFVTIENVDRVSETEIIVGNDNNLPFSAGRFLDRADDNEWILLEVGDFLQQ</sequence>
<organism evidence="3 4">
    <name type="scientific">Pontivivens ytuae</name>
    <dbReference type="NCBI Taxonomy" id="2789856"/>
    <lineage>
        <taxon>Bacteria</taxon>
        <taxon>Pseudomonadati</taxon>
        <taxon>Pseudomonadota</taxon>
        <taxon>Alphaproteobacteria</taxon>
        <taxon>Rhodobacterales</taxon>
        <taxon>Paracoccaceae</taxon>
        <taxon>Pontivivens</taxon>
    </lineage>
</organism>
<evidence type="ECO:0000259" key="2">
    <source>
        <dbReference type="Pfam" id="PF13449"/>
    </source>
</evidence>
<feature type="signal peptide" evidence="1">
    <location>
        <begin position="1"/>
        <end position="18"/>
    </location>
</feature>
<evidence type="ECO:0000256" key="1">
    <source>
        <dbReference type="SAM" id="SignalP"/>
    </source>
</evidence>
<reference evidence="3 4" key="1">
    <citation type="submission" date="2020-11" db="EMBL/GenBank/DDBJ databases">
        <title>Description of Pontivivens ytuae sp. nov. isolated from deep sea sediment of Mariana Trench.</title>
        <authorList>
            <person name="Wang Z."/>
            <person name="Sun Q.-L."/>
            <person name="Xu X.-D."/>
            <person name="Tang Y.-Z."/>
            <person name="Zhang J."/>
        </authorList>
    </citation>
    <scope>NUCLEOTIDE SEQUENCE [LARGE SCALE GENOMIC DNA]</scope>
    <source>
        <strain evidence="3 4">MT2928</strain>
    </source>
</reference>
<evidence type="ECO:0000313" key="3">
    <source>
        <dbReference type="EMBL" id="QPH53621.1"/>
    </source>
</evidence>
<name>A0A7S9LR70_9RHOB</name>